<dbReference type="GO" id="GO:0034626">
    <property type="term" value="P:fatty acid elongation, polyunsaturated fatty acid"/>
    <property type="evidence" value="ECO:0007669"/>
    <property type="project" value="TreeGrafter"/>
</dbReference>
<comment type="catalytic activity">
    <reaction evidence="10">
        <text>a very-long-chain acyl-CoA + malonyl-CoA + H(+) = a very-long-chain 3-oxoacyl-CoA + CO2 + CoA</text>
        <dbReference type="Rhea" id="RHEA:32727"/>
        <dbReference type="ChEBI" id="CHEBI:15378"/>
        <dbReference type="ChEBI" id="CHEBI:16526"/>
        <dbReference type="ChEBI" id="CHEBI:57287"/>
        <dbReference type="ChEBI" id="CHEBI:57384"/>
        <dbReference type="ChEBI" id="CHEBI:90725"/>
        <dbReference type="ChEBI" id="CHEBI:90736"/>
        <dbReference type="EC" id="2.3.1.199"/>
    </reaction>
</comment>
<evidence type="ECO:0000256" key="1">
    <source>
        <dbReference type="ARBA" id="ARBA00004141"/>
    </source>
</evidence>
<comment type="similarity">
    <text evidence="10">Belongs to the ELO family.</text>
</comment>
<keyword evidence="4 10" id="KW-0812">Transmembrane</keyword>
<feature type="transmembrane region" description="Helical" evidence="10">
    <location>
        <begin position="145"/>
        <end position="162"/>
    </location>
</feature>
<keyword evidence="7 10" id="KW-0443">Lipid metabolism</keyword>
<dbReference type="PANTHER" id="PTHR11157">
    <property type="entry name" value="FATTY ACID ACYL TRANSFERASE-RELATED"/>
    <property type="match status" value="1"/>
</dbReference>
<evidence type="ECO:0000256" key="4">
    <source>
        <dbReference type="ARBA" id="ARBA00022692"/>
    </source>
</evidence>
<evidence type="ECO:0000256" key="3">
    <source>
        <dbReference type="ARBA" id="ARBA00022679"/>
    </source>
</evidence>
<comment type="subcellular location">
    <subcellularLocation>
        <location evidence="1">Membrane</location>
        <topology evidence="1">Multi-pass membrane protein</topology>
    </subcellularLocation>
</comment>
<reference evidence="11" key="1">
    <citation type="submission" date="2018-04" db="EMBL/GenBank/DDBJ databases">
        <title>Transcriptome assembly of Sipha flava.</title>
        <authorList>
            <person name="Scully E.D."/>
            <person name="Geib S.M."/>
            <person name="Palmer N.A."/>
            <person name="Koch K."/>
            <person name="Bradshaw J."/>
            <person name="Heng-Moss T."/>
            <person name="Sarath G."/>
        </authorList>
    </citation>
    <scope>NUCLEOTIDE SEQUENCE</scope>
</reference>
<feature type="transmembrane region" description="Helical" evidence="10">
    <location>
        <begin position="168"/>
        <end position="184"/>
    </location>
</feature>
<feature type="transmembrane region" description="Helical" evidence="10">
    <location>
        <begin position="71"/>
        <end position="93"/>
    </location>
</feature>
<evidence type="ECO:0000256" key="8">
    <source>
        <dbReference type="ARBA" id="ARBA00023136"/>
    </source>
</evidence>
<protein>
    <recommendedName>
        <fullName evidence="10">Elongation of very long chain fatty acids protein</fullName>
        <ecNumber evidence="10">2.3.1.199</ecNumber>
    </recommendedName>
    <alternativeName>
        <fullName evidence="10">Very-long-chain 3-oxoacyl-CoA synthase</fullName>
    </alternativeName>
</protein>
<organism evidence="11">
    <name type="scientific">Sipha flava</name>
    <name type="common">yellow sugarcane aphid</name>
    <dbReference type="NCBI Taxonomy" id="143950"/>
    <lineage>
        <taxon>Eukaryota</taxon>
        <taxon>Metazoa</taxon>
        <taxon>Ecdysozoa</taxon>
        <taxon>Arthropoda</taxon>
        <taxon>Hexapoda</taxon>
        <taxon>Insecta</taxon>
        <taxon>Pterygota</taxon>
        <taxon>Neoptera</taxon>
        <taxon>Paraneoptera</taxon>
        <taxon>Hemiptera</taxon>
        <taxon>Sternorrhyncha</taxon>
        <taxon>Aphidomorpha</taxon>
        <taxon>Aphidoidea</taxon>
        <taxon>Aphididae</taxon>
        <taxon>Sipha</taxon>
    </lineage>
</organism>
<feature type="transmembrane region" description="Helical" evidence="10">
    <location>
        <begin position="28"/>
        <end position="50"/>
    </location>
</feature>
<evidence type="ECO:0000256" key="7">
    <source>
        <dbReference type="ARBA" id="ARBA00023098"/>
    </source>
</evidence>
<dbReference type="GO" id="GO:0030148">
    <property type="term" value="P:sphingolipid biosynthetic process"/>
    <property type="evidence" value="ECO:0007669"/>
    <property type="project" value="TreeGrafter"/>
</dbReference>
<keyword evidence="5 10" id="KW-0276">Fatty acid metabolism</keyword>
<dbReference type="EC" id="2.3.1.199" evidence="10"/>
<evidence type="ECO:0000313" key="12">
    <source>
        <dbReference type="Proteomes" id="UP000694846"/>
    </source>
</evidence>
<dbReference type="GO" id="GO:0019367">
    <property type="term" value="P:fatty acid elongation, saturated fatty acid"/>
    <property type="evidence" value="ECO:0007669"/>
    <property type="project" value="TreeGrafter"/>
</dbReference>
<keyword evidence="3 10" id="KW-0808">Transferase</keyword>
<dbReference type="AlphaFoldDB" id="A0A2S2Q8R9"/>
<keyword evidence="9 10" id="KW-0275">Fatty acid biosynthesis</keyword>
<dbReference type="RefSeq" id="XP_025418438.1">
    <property type="nucleotide sequence ID" value="XM_025562653.1"/>
</dbReference>
<keyword evidence="2 10" id="KW-0444">Lipid biosynthesis</keyword>
<evidence type="ECO:0000256" key="5">
    <source>
        <dbReference type="ARBA" id="ARBA00022832"/>
    </source>
</evidence>
<keyword evidence="6 10" id="KW-1133">Transmembrane helix</keyword>
<dbReference type="Proteomes" id="UP000694846">
    <property type="component" value="Unplaced"/>
</dbReference>
<feature type="transmembrane region" description="Helical" evidence="10">
    <location>
        <begin position="113"/>
        <end position="133"/>
    </location>
</feature>
<keyword evidence="8 10" id="KW-0472">Membrane</keyword>
<dbReference type="GO" id="GO:0005789">
    <property type="term" value="C:endoplasmic reticulum membrane"/>
    <property type="evidence" value="ECO:0007669"/>
    <property type="project" value="TreeGrafter"/>
</dbReference>
<evidence type="ECO:0000256" key="9">
    <source>
        <dbReference type="ARBA" id="ARBA00023160"/>
    </source>
</evidence>
<evidence type="ECO:0000313" key="11">
    <source>
        <dbReference type="EMBL" id="MBY73960.1"/>
    </source>
</evidence>
<name>A0A2S2Q8R9_9HEMI</name>
<feature type="transmembrane region" description="Helical" evidence="10">
    <location>
        <begin position="233"/>
        <end position="253"/>
    </location>
</feature>
<gene>
    <name evidence="13" type="primary">LOC112689122</name>
    <name evidence="11" type="ORF">g.51787</name>
</gene>
<dbReference type="GO" id="GO:0042761">
    <property type="term" value="P:very long-chain fatty acid biosynthetic process"/>
    <property type="evidence" value="ECO:0007669"/>
    <property type="project" value="TreeGrafter"/>
</dbReference>
<accession>A0A2S2Q8R9</accession>
<evidence type="ECO:0000256" key="2">
    <source>
        <dbReference type="ARBA" id="ARBA00022516"/>
    </source>
</evidence>
<evidence type="ECO:0000313" key="13">
    <source>
        <dbReference type="RefSeq" id="XP_025418438.1"/>
    </source>
</evidence>
<proteinExistence type="inferred from homology"/>
<dbReference type="InterPro" id="IPR002076">
    <property type="entry name" value="ELO_fam"/>
</dbReference>
<dbReference type="GeneID" id="112689122"/>
<dbReference type="GO" id="GO:0034625">
    <property type="term" value="P:fatty acid elongation, monounsaturated fatty acid"/>
    <property type="evidence" value="ECO:0007669"/>
    <property type="project" value="TreeGrafter"/>
</dbReference>
<evidence type="ECO:0000256" key="10">
    <source>
        <dbReference type="RuleBase" id="RU361115"/>
    </source>
</evidence>
<keyword evidence="12" id="KW-1185">Reference proteome</keyword>
<dbReference type="Pfam" id="PF01151">
    <property type="entry name" value="ELO"/>
    <property type="match status" value="1"/>
</dbReference>
<dbReference type="OrthoDB" id="434092at2759"/>
<evidence type="ECO:0000256" key="6">
    <source>
        <dbReference type="ARBA" id="ARBA00022989"/>
    </source>
</evidence>
<reference evidence="13" key="2">
    <citation type="submission" date="2025-04" db="UniProtKB">
        <authorList>
            <consortium name="RefSeq"/>
        </authorList>
    </citation>
    <scope>IDENTIFICATION</scope>
    <source>
        <tissue evidence="13">Whole body</tissue>
    </source>
</reference>
<dbReference type="PANTHER" id="PTHR11157:SF113">
    <property type="entry name" value="ELONGATION OF VERY LONG CHAIN FATTY ACIDS PROTEIN"/>
    <property type="match status" value="1"/>
</dbReference>
<sequence>MEVTKEFFENLDAFVDQYGDPRTNDWPMVQGITTTLACVLVYLYIVLYLGPKFMENRKPFKILSIIKIYNLIQLVACIYIFYMILISGWTTKYSLGCEPVDFNAPHSNRLAKLFWWTYMLKFVEFVETAFFILRKKTKQVSGLHIYHHGSTFVLAWAAVKFFPGGMASFPILVNSVVHIIMYSYYQISTMGPQCHKYASKFKKYVTIIQLIQFVILVVHTLQVMSSSCSMPNFYLYGMLPDIIVLFYLFYKFYRNTYDTKKKNLDHKFGEKIK</sequence>
<dbReference type="EMBL" id="GGMS01004757">
    <property type="protein sequence ID" value="MBY73960.1"/>
    <property type="molecule type" value="Transcribed_RNA"/>
</dbReference>
<dbReference type="GO" id="GO:0009922">
    <property type="term" value="F:fatty acid elongase activity"/>
    <property type="evidence" value="ECO:0007669"/>
    <property type="project" value="UniProtKB-EC"/>
</dbReference>
<feature type="transmembrane region" description="Helical" evidence="10">
    <location>
        <begin position="204"/>
        <end position="221"/>
    </location>
</feature>